<protein>
    <submittedName>
        <fullName evidence="2">Uncharacterized protein</fullName>
    </submittedName>
</protein>
<keyword evidence="3" id="KW-1185">Reference proteome</keyword>
<evidence type="ECO:0000313" key="3">
    <source>
        <dbReference type="Proteomes" id="UP000001595"/>
    </source>
</evidence>
<dbReference type="AlphaFoldDB" id="A0A8I5UAS9"/>
<name>A0A8I5UAS9_PONAB</name>
<dbReference type="Ensembl" id="ENSPPYT00000044797.1">
    <property type="protein sequence ID" value="ENSPPYP00000040140.1"/>
    <property type="gene ID" value="ENSPPYG00000040270.1"/>
</dbReference>
<evidence type="ECO:0000313" key="2">
    <source>
        <dbReference type="Ensembl" id="ENSPPYP00000040140.1"/>
    </source>
</evidence>
<organism evidence="2 3">
    <name type="scientific">Pongo abelii</name>
    <name type="common">Sumatran orangutan</name>
    <name type="synonym">Pongo pygmaeus abelii</name>
    <dbReference type="NCBI Taxonomy" id="9601"/>
    <lineage>
        <taxon>Eukaryota</taxon>
        <taxon>Metazoa</taxon>
        <taxon>Chordata</taxon>
        <taxon>Craniata</taxon>
        <taxon>Vertebrata</taxon>
        <taxon>Euteleostomi</taxon>
        <taxon>Mammalia</taxon>
        <taxon>Eutheria</taxon>
        <taxon>Euarchontoglires</taxon>
        <taxon>Primates</taxon>
        <taxon>Haplorrhini</taxon>
        <taxon>Catarrhini</taxon>
        <taxon>Hominidae</taxon>
        <taxon>Pongo</taxon>
    </lineage>
</organism>
<sequence>YQRFYNFSFGKGSKHNVTPSK</sequence>
<accession>A0A8I5UAS9</accession>
<reference evidence="2" key="3">
    <citation type="submission" date="2025-09" db="UniProtKB">
        <authorList>
            <consortium name="Ensembl"/>
        </authorList>
    </citation>
    <scope>IDENTIFICATION</scope>
</reference>
<reference evidence="2" key="2">
    <citation type="submission" date="2025-08" db="UniProtKB">
        <authorList>
            <consortium name="Ensembl"/>
        </authorList>
    </citation>
    <scope>IDENTIFICATION</scope>
</reference>
<reference evidence="2 3" key="1">
    <citation type="submission" date="2008-02" db="EMBL/GenBank/DDBJ databases">
        <title>A 6x draft sequence assembly of the Pongo pygmaeus abelii genome.</title>
        <authorList>
            <person name="Wilson R.K."/>
            <person name="Mardis E."/>
        </authorList>
    </citation>
    <scope>NUCLEOTIDE SEQUENCE [LARGE SCALE GENOMIC DNA]</scope>
</reference>
<feature type="region of interest" description="Disordered" evidence="1">
    <location>
        <begin position="1"/>
        <end position="21"/>
    </location>
</feature>
<evidence type="ECO:0000256" key="1">
    <source>
        <dbReference type="SAM" id="MobiDB-lite"/>
    </source>
</evidence>
<proteinExistence type="predicted"/>
<dbReference type="Proteomes" id="UP000001595">
    <property type="component" value="Chromosome 14"/>
</dbReference>